<feature type="region of interest" description="Disordered" evidence="2">
    <location>
        <begin position="122"/>
        <end position="148"/>
    </location>
</feature>
<feature type="region of interest" description="Disordered" evidence="2">
    <location>
        <begin position="1"/>
        <end position="21"/>
    </location>
</feature>
<dbReference type="EMBL" id="QQNA01000030">
    <property type="protein sequence ID" value="RDG39204.1"/>
    <property type="molecule type" value="Genomic_DNA"/>
</dbReference>
<dbReference type="Pfam" id="PF08448">
    <property type="entry name" value="PAS_4"/>
    <property type="match status" value="1"/>
</dbReference>
<dbReference type="PANTHER" id="PTHR43156">
    <property type="entry name" value="STAGE II SPORULATION PROTEIN E-RELATED"/>
    <property type="match status" value="1"/>
</dbReference>
<dbReference type="InterPro" id="IPR000700">
    <property type="entry name" value="PAS-assoc_C"/>
</dbReference>
<keyword evidence="1" id="KW-0378">Hydrolase</keyword>
<dbReference type="Proteomes" id="UP000253741">
    <property type="component" value="Unassembled WGS sequence"/>
</dbReference>
<dbReference type="SMART" id="SM00331">
    <property type="entry name" value="PP2C_SIG"/>
    <property type="match status" value="1"/>
</dbReference>
<dbReference type="Pfam" id="PF07228">
    <property type="entry name" value="SpoIIE"/>
    <property type="match status" value="1"/>
</dbReference>
<dbReference type="NCBIfam" id="TIGR00229">
    <property type="entry name" value="sensory_box"/>
    <property type="match status" value="2"/>
</dbReference>
<dbReference type="AlphaFoldDB" id="A0A370BG02"/>
<dbReference type="CDD" id="cd00130">
    <property type="entry name" value="PAS"/>
    <property type="match status" value="1"/>
</dbReference>
<comment type="caution">
    <text evidence="5">The sequence shown here is derived from an EMBL/GenBank/DDBJ whole genome shotgun (WGS) entry which is preliminary data.</text>
</comment>
<dbReference type="PANTHER" id="PTHR43156:SF2">
    <property type="entry name" value="STAGE II SPORULATION PROTEIN E"/>
    <property type="match status" value="1"/>
</dbReference>
<keyword evidence="6" id="KW-1185">Reference proteome</keyword>
<sequence>MTGPEAPTDTEAATGGDGAPPVADVATATLDARGIVSAWSAGARALLGYRRSEIVGRPAAPLLAVPAPGSGRATRALRTLDERGRWHGTVTLRRRDGATVDVPLLAHSRRTRDGTDEWFLVSRHERPAAQGPPARRAAPGTDRDRDAPDDELFEQSFVQSPCTEGIYDTQLRLRHASEGVERVLGFAERDIRGLRLSEFAPGPVSDDIERHMRLAVETGEAQELEVPTRMVGHARELIWSLSIAPIRNADGRVRGVIVAAHDRTRQYVARQRLLLVNEASTRIGTTLDVGRTAQQLADVAVPLLADFVTVDLLPAVTDGGEPPPGPLSGDVTLRRVARGSVLEGSPELVVPLGETAVYPASTTPAKALSGGKGLLEAVTDPGTASWEAQDPERAARIRAYGFHSTIAVPLLARGTTLGVATFSRHRRPDPFEQDDLLLAEEITARAAVCVDNARRYTREREIALALQRSLLPATLPEHAAVEAAFRYLPTDTGAGVGGDWFDVIPLSGSRVALVVGDVVGHGVRASATMGRLRTAVRTLADVDLPPDELLTHLDDLVTHLSAEAAGGRGADGSPSAGTGAPADGEPQDEISGDVGATCLYAVYDPVSRRCSVARAGHPVPAVVGPDGGVEFLDVPAGPPLGLGGLPFESVEVELAEGSLLALYTNGLIASRERAPDEMLAALRTALARPAAPLEDICDTVLDSLLPAHPADDVALLLARTRALGSSQVVTWELACDPAIVAEARRDVSAQLAVWGLEDAVFTTELVVSELVTNAIRYAEAPIQLRLIHDGSLICEVSDGSNTAPHLRRARVSDEGGRGLLLVAQLTQSWGTRQGAAGKTIWAEQTLPVEIG</sequence>
<dbReference type="Gene3D" id="3.30.565.10">
    <property type="entry name" value="Histidine kinase-like ATPase, C-terminal domain"/>
    <property type="match status" value="1"/>
</dbReference>
<name>A0A370BG02_9ACTN</name>
<proteinExistence type="predicted"/>
<reference evidence="5 6" key="1">
    <citation type="submission" date="2018-07" db="EMBL/GenBank/DDBJ databases">
        <title>Streptomyces species from bats.</title>
        <authorList>
            <person name="Dunlap C."/>
        </authorList>
    </citation>
    <scope>NUCLEOTIDE SEQUENCE [LARGE SCALE GENOMIC DNA]</scope>
    <source>
        <strain evidence="5 6">AC230</strain>
    </source>
</reference>
<dbReference type="InterPro" id="IPR003594">
    <property type="entry name" value="HATPase_dom"/>
</dbReference>
<dbReference type="InterPro" id="IPR036890">
    <property type="entry name" value="HATPase_C_sf"/>
</dbReference>
<dbReference type="RefSeq" id="WP_114622519.1">
    <property type="nucleotide sequence ID" value="NZ_QQNA01000030.1"/>
</dbReference>
<dbReference type="SUPFAM" id="SSF55874">
    <property type="entry name" value="ATPase domain of HSP90 chaperone/DNA topoisomerase II/histidine kinase"/>
    <property type="match status" value="1"/>
</dbReference>
<protein>
    <submittedName>
        <fullName evidence="5">PAS domain S-box protein</fullName>
    </submittedName>
</protein>
<gene>
    <name evidence="5" type="ORF">DVH02_05280</name>
</gene>
<dbReference type="InterPro" id="IPR036457">
    <property type="entry name" value="PPM-type-like_dom_sf"/>
</dbReference>
<dbReference type="FunFam" id="3.30.565.10:FF:000028">
    <property type="entry name" value="PAS sensor protein"/>
    <property type="match status" value="1"/>
</dbReference>
<dbReference type="GO" id="GO:0016791">
    <property type="term" value="F:phosphatase activity"/>
    <property type="evidence" value="ECO:0007669"/>
    <property type="project" value="TreeGrafter"/>
</dbReference>
<dbReference type="Pfam" id="PF00989">
    <property type="entry name" value="PAS"/>
    <property type="match status" value="1"/>
</dbReference>
<dbReference type="OrthoDB" id="118142at2"/>
<dbReference type="FunFam" id="3.30.450.40:FF:000035">
    <property type="entry name" value="PAS sensor protein"/>
    <property type="match status" value="1"/>
</dbReference>
<dbReference type="InterPro" id="IPR013767">
    <property type="entry name" value="PAS_fold"/>
</dbReference>
<dbReference type="SMART" id="SM00091">
    <property type="entry name" value="PAS"/>
    <property type="match status" value="2"/>
</dbReference>
<dbReference type="Pfam" id="PF01590">
    <property type="entry name" value="GAF"/>
    <property type="match status" value="1"/>
</dbReference>
<dbReference type="InterPro" id="IPR000014">
    <property type="entry name" value="PAS"/>
</dbReference>
<evidence type="ECO:0000259" key="4">
    <source>
        <dbReference type="PROSITE" id="PS50113"/>
    </source>
</evidence>
<dbReference type="CDD" id="cd16936">
    <property type="entry name" value="HATPase_RsbW-like"/>
    <property type="match status" value="1"/>
</dbReference>
<dbReference type="Gene3D" id="3.30.450.40">
    <property type="match status" value="1"/>
</dbReference>
<dbReference type="Gene3D" id="3.30.450.20">
    <property type="entry name" value="PAS domain"/>
    <property type="match status" value="2"/>
</dbReference>
<evidence type="ECO:0000259" key="3">
    <source>
        <dbReference type="PROSITE" id="PS50112"/>
    </source>
</evidence>
<dbReference type="SUPFAM" id="SSF55781">
    <property type="entry name" value="GAF domain-like"/>
    <property type="match status" value="1"/>
</dbReference>
<dbReference type="InterPro" id="IPR001932">
    <property type="entry name" value="PPM-type_phosphatase-like_dom"/>
</dbReference>
<evidence type="ECO:0000313" key="5">
    <source>
        <dbReference type="EMBL" id="RDG39204.1"/>
    </source>
</evidence>
<organism evidence="5 6">
    <name type="scientific">Streptomyces corynorhini</name>
    <dbReference type="NCBI Taxonomy" id="2282652"/>
    <lineage>
        <taxon>Bacteria</taxon>
        <taxon>Bacillati</taxon>
        <taxon>Actinomycetota</taxon>
        <taxon>Actinomycetes</taxon>
        <taxon>Kitasatosporales</taxon>
        <taxon>Streptomycetaceae</taxon>
        <taxon>Streptomyces</taxon>
    </lineage>
</organism>
<dbReference type="InterPro" id="IPR035965">
    <property type="entry name" value="PAS-like_dom_sf"/>
</dbReference>
<dbReference type="Gene3D" id="3.60.40.10">
    <property type="entry name" value="PPM-type phosphatase domain"/>
    <property type="match status" value="1"/>
</dbReference>
<dbReference type="FunFam" id="3.60.40.10:FF:000031">
    <property type="entry name" value="PAS sensor protein"/>
    <property type="match status" value="1"/>
</dbReference>
<feature type="domain" description="PAC" evidence="4">
    <location>
        <begin position="224"/>
        <end position="275"/>
    </location>
</feature>
<evidence type="ECO:0000256" key="2">
    <source>
        <dbReference type="SAM" id="MobiDB-lite"/>
    </source>
</evidence>
<evidence type="ECO:0000313" key="6">
    <source>
        <dbReference type="Proteomes" id="UP000253741"/>
    </source>
</evidence>
<dbReference type="PROSITE" id="PS50112">
    <property type="entry name" value="PAS"/>
    <property type="match status" value="1"/>
</dbReference>
<dbReference type="SUPFAM" id="SSF55785">
    <property type="entry name" value="PYP-like sensor domain (PAS domain)"/>
    <property type="match status" value="2"/>
</dbReference>
<feature type="region of interest" description="Disordered" evidence="2">
    <location>
        <begin position="565"/>
        <end position="590"/>
    </location>
</feature>
<feature type="compositionally biased region" description="Low complexity" evidence="2">
    <location>
        <begin position="128"/>
        <end position="140"/>
    </location>
</feature>
<evidence type="ECO:0000256" key="1">
    <source>
        <dbReference type="ARBA" id="ARBA00022801"/>
    </source>
</evidence>
<dbReference type="Pfam" id="PF13581">
    <property type="entry name" value="HATPase_c_2"/>
    <property type="match status" value="1"/>
</dbReference>
<dbReference type="InterPro" id="IPR003018">
    <property type="entry name" value="GAF"/>
</dbReference>
<dbReference type="InterPro" id="IPR013656">
    <property type="entry name" value="PAS_4"/>
</dbReference>
<dbReference type="PROSITE" id="PS50113">
    <property type="entry name" value="PAC"/>
    <property type="match status" value="1"/>
</dbReference>
<accession>A0A370BG02</accession>
<dbReference type="InterPro" id="IPR029016">
    <property type="entry name" value="GAF-like_dom_sf"/>
</dbReference>
<feature type="domain" description="PAS" evidence="3">
    <location>
        <begin position="30"/>
        <end position="57"/>
    </location>
</feature>
<dbReference type="InterPro" id="IPR052016">
    <property type="entry name" value="Bact_Sigma-Reg"/>
</dbReference>
<dbReference type="SUPFAM" id="SSF81606">
    <property type="entry name" value="PP2C-like"/>
    <property type="match status" value="1"/>
</dbReference>